<dbReference type="AlphaFoldDB" id="A0A540K9B4"/>
<evidence type="ECO:0000313" key="2">
    <source>
        <dbReference type="Proteomes" id="UP000315295"/>
    </source>
</evidence>
<name>A0A540K9B4_MALBA</name>
<keyword evidence="2" id="KW-1185">Reference proteome</keyword>
<accession>A0A540K9B4</accession>
<gene>
    <name evidence="1" type="ORF">C1H46_043939</name>
</gene>
<sequence length="80" mass="9313">MVLVDDSEALVILTEKEVNNNKEPRVKKMGPNSELHSSSLKIRKKRFLNSIFWNLRYICVLKPFTSSGFFRAIILPIYDL</sequence>
<dbReference type="Proteomes" id="UP000315295">
    <property type="component" value="Unassembled WGS sequence"/>
</dbReference>
<reference evidence="1 2" key="1">
    <citation type="journal article" date="2019" name="G3 (Bethesda)">
        <title>Sequencing of a Wild Apple (Malus baccata) Genome Unravels the Differences Between Cultivated and Wild Apple Species Regarding Disease Resistance and Cold Tolerance.</title>
        <authorList>
            <person name="Chen X."/>
        </authorList>
    </citation>
    <scope>NUCLEOTIDE SEQUENCE [LARGE SCALE GENOMIC DNA]</scope>
    <source>
        <strain evidence="2">cv. Shandingzi</strain>
        <tissue evidence="1">Leaves</tissue>
    </source>
</reference>
<evidence type="ECO:0000313" key="1">
    <source>
        <dbReference type="EMBL" id="TQD70522.1"/>
    </source>
</evidence>
<comment type="caution">
    <text evidence="1">The sequence shown here is derived from an EMBL/GenBank/DDBJ whole genome shotgun (WGS) entry which is preliminary data.</text>
</comment>
<protein>
    <submittedName>
        <fullName evidence="1">Uncharacterized protein</fullName>
    </submittedName>
</protein>
<proteinExistence type="predicted"/>
<organism evidence="1 2">
    <name type="scientific">Malus baccata</name>
    <name type="common">Siberian crab apple</name>
    <name type="synonym">Pyrus baccata</name>
    <dbReference type="NCBI Taxonomy" id="106549"/>
    <lineage>
        <taxon>Eukaryota</taxon>
        <taxon>Viridiplantae</taxon>
        <taxon>Streptophyta</taxon>
        <taxon>Embryophyta</taxon>
        <taxon>Tracheophyta</taxon>
        <taxon>Spermatophyta</taxon>
        <taxon>Magnoliopsida</taxon>
        <taxon>eudicotyledons</taxon>
        <taxon>Gunneridae</taxon>
        <taxon>Pentapetalae</taxon>
        <taxon>rosids</taxon>
        <taxon>fabids</taxon>
        <taxon>Rosales</taxon>
        <taxon>Rosaceae</taxon>
        <taxon>Amygdaloideae</taxon>
        <taxon>Maleae</taxon>
        <taxon>Malus</taxon>
    </lineage>
</organism>
<dbReference type="EMBL" id="VIEB01001773">
    <property type="protein sequence ID" value="TQD70522.1"/>
    <property type="molecule type" value="Genomic_DNA"/>
</dbReference>